<reference evidence="2 3" key="1">
    <citation type="journal article" date="2020" name="BMC Genomics">
        <title>Intraspecific diversification of the crop wild relative Brassica cretica Lam. using demographic model selection.</title>
        <authorList>
            <person name="Kioukis A."/>
            <person name="Michalopoulou V.A."/>
            <person name="Briers L."/>
            <person name="Pirintsos S."/>
            <person name="Studholme D.J."/>
            <person name="Pavlidis P."/>
            <person name="Sarris P.F."/>
        </authorList>
    </citation>
    <scope>NUCLEOTIDE SEQUENCE [LARGE SCALE GENOMIC DNA]</scope>
    <source>
        <strain evidence="3">cv. PFS-1207/04</strain>
    </source>
</reference>
<comment type="caution">
    <text evidence="2">The sequence shown here is derived from an EMBL/GenBank/DDBJ whole genome shotgun (WGS) entry which is preliminary data.</text>
</comment>
<evidence type="ECO:0000313" key="3">
    <source>
        <dbReference type="Proteomes" id="UP000266723"/>
    </source>
</evidence>
<feature type="region of interest" description="Disordered" evidence="1">
    <location>
        <begin position="1"/>
        <end position="28"/>
    </location>
</feature>
<evidence type="ECO:0000313" key="2">
    <source>
        <dbReference type="EMBL" id="KAF3569363.1"/>
    </source>
</evidence>
<accession>A0ABQ7DAH0</accession>
<name>A0ABQ7DAH0_BRACR</name>
<organism evidence="2 3">
    <name type="scientific">Brassica cretica</name>
    <name type="common">Mustard</name>
    <dbReference type="NCBI Taxonomy" id="69181"/>
    <lineage>
        <taxon>Eukaryota</taxon>
        <taxon>Viridiplantae</taxon>
        <taxon>Streptophyta</taxon>
        <taxon>Embryophyta</taxon>
        <taxon>Tracheophyta</taxon>
        <taxon>Spermatophyta</taxon>
        <taxon>Magnoliopsida</taxon>
        <taxon>eudicotyledons</taxon>
        <taxon>Gunneridae</taxon>
        <taxon>Pentapetalae</taxon>
        <taxon>rosids</taxon>
        <taxon>malvids</taxon>
        <taxon>Brassicales</taxon>
        <taxon>Brassicaceae</taxon>
        <taxon>Brassiceae</taxon>
        <taxon>Brassica</taxon>
    </lineage>
</organism>
<proteinExistence type="predicted"/>
<evidence type="ECO:0000256" key="1">
    <source>
        <dbReference type="SAM" id="MobiDB-lite"/>
    </source>
</evidence>
<gene>
    <name evidence="2" type="ORF">DY000_02011423</name>
</gene>
<sequence length="81" mass="9587">MSSEVYYRSWMDKPHLDPNTSSEFTDGHIRRNLPTNLVRRNLPRNTLRRKCPRNVLRRYVVFPMNSGLVYPHRNIVGSSSE</sequence>
<protein>
    <submittedName>
        <fullName evidence="2">Uncharacterized protein</fullName>
    </submittedName>
</protein>
<keyword evidence="3" id="KW-1185">Reference proteome</keyword>
<dbReference type="EMBL" id="QGKV02000759">
    <property type="protein sequence ID" value="KAF3569363.1"/>
    <property type="molecule type" value="Genomic_DNA"/>
</dbReference>
<dbReference type="Proteomes" id="UP000266723">
    <property type="component" value="Unassembled WGS sequence"/>
</dbReference>